<dbReference type="Proteomes" id="UP000295606">
    <property type="component" value="Unassembled WGS sequence"/>
</dbReference>
<accession>A0A4R5LDQ8</accession>
<feature type="domain" description="FAD-binding" evidence="2">
    <location>
        <begin position="6"/>
        <end position="324"/>
    </location>
</feature>
<dbReference type="GO" id="GO:0004497">
    <property type="term" value="F:monooxygenase activity"/>
    <property type="evidence" value="ECO:0007669"/>
    <property type="project" value="UniProtKB-KW"/>
</dbReference>
<dbReference type="RefSeq" id="WP_133184022.1">
    <property type="nucleotide sequence ID" value="NZ_SMOD01000012.1"/>
</dbReference>
<organism evidence="3 4">
    <name type="scientific">Paraburkholderia guartelaensis</name>
    <dbReference type="NCBI Taxonomy" id="2546446"/>
    <lineage>
        <taxon>Bacteria</taxon>
        <taxon>Pseudomonadati</taxon>
        <taxon>Pseudomonadota</taxon>
        <taxon>Betaproteobacteria</taxon>
        <taxon>Burkholderiales</taxon>
        <taxon>Burkholderiaceae</taxon>
        <taxon>Paraburkholderia</taxon>
    </lineage>
</organism>
<dbReference type="PANTHER" id="PTHR43476">
    <property type="entry name" value="3-(3-HYDROXY-PHENYL)PROPIONATE/3-HYDROXYCINNAMIC ACID HYDROXYLASE"/>
    <property type="match status" value="1"/>
</dbReference>
<dbReference type="SUPFAM" id="SSF51905">
    <property type="entry name" value="FAD/NAD(P)-binding domain"/>
    <property type="match status" value="1"/>
</dbReference>
<dbReference type="Pfam" id="PF01494">
    <property type="entry name" value="FAD_binding_3"/>
    <property type="match status" value="1"/>
</dbReference>
<dbReference type="InterPro" id="IPR050631">
    <property type="entry name" value="PheA/TfdB_FAD_monoxygenase"/>
</dbReference>
<dbReference type="PANTHER" id="PTHR43476:SF5">
    <property type="entry name" value="FAD-DEPENDENT MONOOXYGENASE"/>
    <property type="match status" value="1"/>
</dbReference>
<evidence type="ECO:0000313" key="3">
    <source>
        <dbReference type="EMBL" id="TDG07051.1"/>
    </source>
</evidence>
<sequence>MTQGSYDIVIAGGGLGGATLGRTLAGAGARTLIVERETTFRDRVRGEGIFPWGVVEARSLGVLHLLLDDGAHVVPFWKRYLGPGVTDCRDLPATTPAHTACLNFYHPAMQRTLLDAAQASGATVWRGAEIVGIDPADEVSHTSVAEIRMDGGYHRVTARLVVGADGRRSTVRRMAGFTVQRDPERLIVAGALYEGLDAPEDAVHHFPCPALGQTSLIYPVGRQRFRTYFVSCAGQLAHPVSGSAHLAEFQAACANSGVPHEWFDHARAVGPLAAYPGADSWVEHPYDRGVVLVGDAAAASDPSWGAGLSLTLRDVRVLLDRLLANEDWDAAAHAYAFEHDRYYGALHRVHDWLAQLLYERGKFADERRARVLPCFAMEPDRVPDIRGLGPEAPSDEAARRRFFVEDGLLPRDA</sequence>
<dbReference type="InterPro" id="IPR002938">
    <property type="entry name" value="FAD-bd"/>
</dbReference>
<dbReference type="PRINTS" id="PR00420">
    <property type="entry name" value="RNGMNOXGNASE"/>
</dbReference>
<keyword evidence="3" id="KW-0503">Monooxygenase</keyword>
<proteinExistence type="predicted"/>
<dbReference type="AlphaFoldDB" id="A0A4R5LDQ8"/>
<evidence type="ECO:0000259" key="2">
    <source>
        <dbReference type="Pfam" id="PF01494"/>
    </source>
</evidence>
<evidence type="ECO:0000313" key="4">
    <source>
        <dbReference type="Proteomes" id="UP000295606"/>
    </source>
</evidence>
<evidence type="ECO:0000256" key="1">
    <source>
        <dbReference type="ARBA" id="ARBA00023002"/>
    </source>
</evidence>
<keyword evidence="1" id="KW-0560">Oxidoreductase</keyword>
<dbReference type="GO" id="GO:0071949">
    <property type="term" value="F:FAD binding"/>
    <property type="evidence" value="ECO:0007669"/>
    <property type="project" value="InterPro"/>
</dbReference>
<reference evidence="3 4" key="1">
    <citation type="submission" date="2019-03" db="EMBL/GenBank/DDBJ databases">
        <title>Paraburkholderia sp. isolated from native Mimosa gymnas in Guartela State Park, Brazil.</title>
        <authorList>
            <person name="Paulitsch F."/>
            <person name="Hungria M."/>
            <person name="Delamuta J.R.M."/>
            <person name="Ribeiro R.A."/>
            <person name="Dall'Agnol R."/>
            <person name="Silva J.S.B."/>
        </authorList>
    </citation>
    <scope>NUCLEOTIDE SEQUENCE [LARGE SCALE GENOMIC DNA]</scope>
    <source>
        <strain evidence="3 4">CNPSo 3008</strain>
    </source>
</reference>
<gene>
    <name evidence="3" type="ORF">E1N52_17540</name>
</gene>
<comment type="caution">
    <text evidence="3">The sequence shown here is derived from an EMBL/GenBank/DDBJ whole genome shotgun (WGS) entry which is preliminary data.</text>
</comment>
<dbReference type="Gene3D" id="3.50.50.60">
    <property type="entry name" value="FAD/NAD(P)-binding domain"/>
    <property type="match status" value="1"/>
</dbReference>
<name>A0A4R5LDQ8_9BURK</name>
<dbReference type="OrthoDB" id="103324at2"/>
<dbReference type="EMBL" id="SMOD01000012">
    <property type="protein sequence ID" value="TDG07051.1"/>
    <property type="molecule type" value="Genomic_DNA"/>
</dbReference>
<dbReference type="InterPro" id="IPR036188">
    <property type="entry name" value="FAD/NAD-bd_sf"/>
</dbReference>
<protein>
    <submittedName>
        <fullName evidence="3">FAD-dependent monooxygenase</fullName>
    </submittedName>
</protein>